<feature type="compositionally biased region" description="Basic residues" evidence="1">
    <location>
        <begin position="232"/>
        <end position="247"/>
    </location>
</feature>
<evidence type="ECO:0000256" key="1">
    <source>
        <dbReference type="SAM" id="MobiDB-lite"/>
    </source>
</evidence>
<gene>
    <name evidence="3" type="ORF">PHAECO_LOCUS8690</name>
</gene>
<evidence type="ECO:0000313" key="4">
    <source>
        <dbReference type="Proteomes" id="UP001153737"/>
    </source>
</evidence>
<proteinExistence type="predicted"/>
<dbReference type="Pfam" id="PF25273">
    <property type="entry name" value="DUF7869"/>
    <property type="match status" value="1"/>
</dbReference>
<reference evidence="3" key="2">
    <citation type="submission" date="2022-10" db="EMBL/GenBank/DDBJ databases">
        <authorList>
            <consortium name="ENA_rothamsted_submissions"/>
            <consortium name="culmorum"/>
            <person name="King R."/>
        </authorList>
    </citation>
    <scope>NUCLEOTIDE SEQUENCE</scope>
</reference>
<evidence type="ECO:0000313" key="3">
    <source>
        <dbReference type="EMBL" id="CAH1163388.1"/>
    </source>
</evidence>
<reference evidence="3" key="1">
    <citation type="submission" date="2022-01" db="EMBL/GenBank/DDBJ databases">
        <authorList>
            <person name="King R."/>
        </authorList>
    </citation>
    <scope>NUCLEOTIDE SEQUENCE</scope>
</reference>
<evidence type="ECO:0000259" key="2">
    <source>
        <dbReference type="Pfam" id="PF25273"/>
    </source>
</evidence>
<name>A0A9P0DKJ5_PHACE</name>
<dbReference type="AlphaFoldDB" id="A0A9P0DKJ5"/>
<dbReference type="OrthoDB" id="6773999at2759"/>
<protein>
    <recommendedName>
        <fullName evidence="2">DUF7869 domain-containing protein</fullName>
    </recommendedName>
</protein>
<dbReference type="PANTHER" id="PTHR10773:SF19">
    <property type="match status" value="1"/>
</dbReference>
<dbReference type="Proteomes" id="UP001153737">
    <property type="component" value="Chromosome 4"/>
</dbReference>
<dbReference type="PANTHER" id="PTHR10773">
    <property type="entry name" value="DNA-DIRECTED RNA POLYMERASES I, II, AND III SUBUNIT RPABC2"/>
    <property type="match status" value="1"/>
</dbReference>
<dbReference type="InterPro" id="IPR057191">
    <property type="entry name" value="DUF7869"/>
</dbReference>
<feature type="region of interest" description="Disordered" evidence="1">
    <location>
        <begin position="212"/>
        <end position="252"/>
    </location>
</feature>
<keyword evidence="4" id="KW-1185">Reference proteome</keyword>
<accession>A0A9P0DKJ5</accession>
<organism evidence="3 4">
    <name type="scientific">Phaedon cochleariae</name>
    <name type="common">Mustard beetle</name>
    <dbReference type="NCBI Taxonomy" id="80249"/>
    <lineage>
        <taxon>Eukaryota</taxon>
        <taxon>Metazoa</taxon>
        <taxon>Ecdysozoa</taxon>
        <taxon>Arthropoda</taxon>
        <taxon>Hexapoda</taxon>
        <taxon>Insecta</taxon>
        <taxon>Pterygota</taxon>
        <taxon>Neoptera</taxon>
        <taxon>Endopterygota</taxon>
        <taxon>Coleoptera</taxon>
        <taxon>Polyphaga</taxon>
        <taxon>Cucujiformia</taxon>
        <taxon>Chrysomeloidea</taxon>
        <taxon>Chrysomelidae</taxon>
        <taxon>Chrysomelinae</taxon>
        <taxon>Chrysomelini</taxon>
        <taxon>Phaedon</taxon>
    </lineage>
</organism>
<feature type="domain" description="DUF7869" evidence="2">
    <location>
        <begin position="582"/>
        <end position="722"/>
    </location>
</feature>
<dbReference type="EMBL" id="OU896710">
    <property type="protein sequence ID" value="CAH1163388.1"/>
    <property type="molecule type" value="Genomic_DNA"/>
</dbReference>
<sequence>MPRGEHKDIVPKGELIVRMALELNEKSDSHADSHETHATVRCNYDVLKVTSNTNEQILEESIFATPIITDKTSMATESTQNVLKVNKLLISDDDVPISSGSMEDMAMYKSPLIRNAEDLLEFKQQLRPRYNNLVYAESESSGEKEPFSPDVSEYVPSENEGSPTRGNRQMIDVMHDIISYGNSDNVIEPSPSSNHRICEVNYNIRKENSDHVIEPSTSSKFDSTDKKNIGKQTRKMPKKSNPGRKRKRDPENWKINIKKRQKNLGQEFMCQRGKLMRKRVMKPGCEQICSRKCSDKLSVEMRTRIFTDFWALGDHNKQIQFVSRCVERLPRKQVLLSKIETSRRHWTYRYFFMIGAEKVQVCKKMFIDSLDITDKWVTTIYKKMDMHESNCVELDDRRGRHANRANKVREEIKETVRNHILQVPFVESHYVRARTKKQYFVETLTFPKLYKLYKEWLQENQYEPDLAATERQYREIFYNEYDIDFFNPKKDLCPTCDIFNRASTAEKGDLLEDYTSHIASKFVVRELKSQHKAIAQQSSSVVLACYDLEKILSTPMSEVSLFYYKRKLAVYNLTIFDVGKSEGFCYIWDETIAKKGANEVSSAVFMFIEMKVKDGFNNFIFYSDNCGGQNRNRIVFCMYAYAAAKFNIDITHIFLEVGHTQNEGDSMHALIERRKKNQTVYVPEQWVTIIRSAKVTGKPYGVKEMDQCKILDFKDLMNKQINFEWDIDGNKVKWNKVRCLKIEREKTNFIQLHYDFLSETSHYIDLDKKPVQRNCSTWKSKMTQIASRTATDVFPAYSGPIPISKAKYKDLNSLCTSKAIPDMYHNYYKNLQYNNVGGSAVQDDSE</sequence>
<feature type="region of interest" description="Disordered" evidence="1">
    <location>
        <begin position="137"/>
        <end position="167"/>
    </location>
</feature>